<dbReference type="InterPro" id="IPR044855">
    <property type="entry name" value="CoA-Trfase_III_dom3_sf"/>
</dbReference>
<dbReference type="RefSeq" id="WP_140843630.1">
    <property type="nucleotide sequence ID" value="NZ_RCZI01000004.1"/>
</dbReference>
<evidence type="ECO:0000313" key="3">
    <source>
        <dbReference type="Proteomes" id="UP000319212"/>
    </source>
</evidence>
<organism evidence="2 3">
    <name type="scientific">Variovorax guangxiensis</name>
    <dbReference type="NCBI Taxonomy" id="1775474"/>
    <lineage>
        <taxon>Bacteria</taxon>
        <taxon>Pseudomonadati</taxon>
        <taxon>Pseudomonadota</taxon>
        <taxon>Betaproteobacteria</taxon>
        <taxon>Burkholderiales</taxon>
        <taxon>Comamonadaceae</taxon>
        <taxon>Variovorax</taxon>
    </lineage>
</organism>
<dbReference type="Gene3D" id="3.30.1540.10">
    <property type="entry name" value="formyl-coa transferase, domain 3"/>
    <property type="match status" value="1"/>
</dbReference>
<evidence type="ECO:0000256" key="1">
    <source>
        <dbReference type="ARBA" id="ARBA00022679"/>
    </source>
</evidence>
<dbReference type="Gene3D" id="3.40.50.10540">
    <property type="entry name" value="Crotonobetainyl-coa:carnitine coa-transferase, domain 1"/>
    <property type="match status" value="1"/>
</dbReference>
<proteinExistence type="predicted"/>
<dbReference type="PANTHER" id="PTHR48207">
    <property type="entry name" value="SUCCINATE--HYDROXYMETHYLGLUTARATE COA-TRANSFERASE"/>
    <property type="match status" value="1"/>
</dbReference>
<dbReference type="PANTHER" id="PTHR48207:SF4">
    <property type="entry name" value="BLL6097 PROTEIN"/>
    <property type="match status" value="1"/>
</dbReference>
<protein>
    <submittedName>
        <fullName evidence="2">CoA transferase</fullName>
    </submittedName>
</protein>
<dbReference type="GO" id="GO:0008410">
    <property type="term" value="F:CoA-transferase activity"/>
    <property type="evidence" value="ECO:0007669"/>
    <property type="project" value="TreeGrafter"/>
</dbReference>
<sequence length="402" mass="43575">MSISNESQVVGPCHGIRVIEFAAMVAGPYCGQMLADMGAEVIKVEGIEGDGLRAVRPHHAGLGALFAQNNRGKKSISLDMKSPEGLAICQDLVRSADVVLENFRPGVMKRLGLDYESVRSLAPEVIYASVTGFGESGPYVGRPAYDQVLQAMTGNMWTQGEERVPEPVRNAVVDKIAAVTVCNGILAALLHRARTGEGQKVSVSLLDAYSAFMIPGLDTHNRTFVGAGLPHYPARPIFRAVSAKDGYVMGYIHTNAHWEGCARAFRREDLISDSRFSSPSERLTNVAAMWSEMEKGAQNLTTAEIMEVAVANSVPMSRVNTVDELMADPQAIHNEVFVDYQDEVVGTLRTLNFPIRFGKTPANVNARAPLKGEHTEQVLSTLGVQAERIEGLRTDGRVLQGP</sequence>
<dbReference type="EMBL" id="RCZI01000004">
    <property type="protein sequence ID" value="TPG26045.1"/>
    <property type="molecule type" value="Genomic_DNA"/>
</dbReference>
<name>A0A502DKT2_9BURK</name>
<dbReference type="OrthoDB" id="9797653at2"/>
<dbReference type="Proteomes" id="UP000319212">
    <property type="component" value="Unassembled WGS sequence"/>
</dbReference>
<dbReference type="InterPro" id="IPR023606">
    <property type="entry name" value="CoA-Trfase_III_dom_1_sf"/>
</dbReference>
<keyword evidence="1 2" id="KW-0808">Transferase</keyword>
<dbReference type="Pfam" id="PF02515">
    <property type="entry name" value="CoA_transf_3"/>
    <property type="match status" value="1"/>
</dbReference>
<accession>A0A502DKT2</accession>
<gene>
    <name evidence="2" type="ORF">EAH82_16800</name>
</gene>
<dbReference type="SUPFAM" id="SSF89796">
    <property type="entry name" value="CoA-transferase family III (CaiB/BaiF)"/>
    <property type="match status" value="1"/>
</dbReference>
<dbReference type="AlphaFoldDB" id="A0A502DKT2"/>
<evidence type="ECO:0000313" key="2">
    <source>
        <dbReference type="EMBL" id="TPG26045.1"/>
    </source>
</evidence>
<dbReference type="InterPro" id="IPR003673">
    <property type="entry name" value="CoA-Trfase_fam_III"/>
</dbReference>
<dbReference type="InterPro" id="IPR050483">
    <property type="entry name" value="CoA-transferase_III_domain"/>
</dbReference>
<reference evidence="2 3" key="1">
    <citation type="journal article" date="2019" name="Environ. Microbiol.">
        <title>Species interactions and distinct microbial communities in high Arctic permafrost affected cryosols are associated with the CH4 and CO2 gas fluxes.</title>
        <authorList>
            <person name="Altshuler I."/>
            <person name="Hamel J."/>
            <person name="Turney S."/>
            <person name="Magnuson E."/>
            <person name="Levesque R."/>
            <person name="Greer C."/>
            <person name="Whyte L.G."/>
        </authorList>
    </citation>
    <scope>NUCLEOTIDE SEQUENCE [LARGE SCALE GENOMIC DNA]</scope>
    <source>
        <strain evidence="2 3">S06.C</strain>
    </source>
</reference>
<comment type="caution">
    <text evidence="2">The sequence shown here is derived from an EMBL/GenBank/DDBJ whole genome shotgun (WGS) entry which is preliminary data.</text>
</comment>